<name>A0A165LQE7_9APHY</name>
<evidence type="ECO:0000313" key="1">
    <source>
        <dbReference type="EMBL" id="KZT64722.1"/>
    </source>
</evidence>
<evidence type="ECO:0000313" key="2">
    <source>
        <dbReference type="Proteomes" id="UP000076727"/>
    </source>
</evidence>
<reference evidence="1 2" key="1">
    <citation type="journal article" date="2016" name="Mol. Biol. Evol.">
        <title>Comparative Genomics of Early-Diverging Mushroom-Forming Fungi Provides Insights into the Origins of Lignocellulose Decay Capabilities.</title>
        <authorList>
            <person name="Nagy L.G."/>
            <person name="Riley R."/>
            <person name="Tritt A."/>
            <person name="Adam C."/>
            <person name="Daum C."/>
            <person name="Floudas D."/>
            <person name="Sun H."/>
            <person name="Yadav J.S."/>
            <person name="Pangilinan J."/>
            <person name="Larsson K.H."/>
            <person name="Matsuura K."/>
            <person name="Barry K."/>
            <person name="Labutti K."/>
            <person name="Kuo R."/>
            <person name="Ohm R.A."/>
            <person name="Bhattacharya S.S."/>
            <person name="Shirouzu T."/>
            <person name="Yoshinaga Y."/>
            <person name="Martin F.M."/>
            <person name="Grigoriev I.V."/>
            <person name="Hibbett D.S."/>
        </authorList>
    </citation>
    <scope>NUCLEOTIDE SEQUENCE [LARGE SCALE GENOMIC DNA]</scope>
    <source>
        <strain evidence="1 2">L-15889</strain>
    </source>
</reference>
<keyword evidence="2" id="KW-1185">Reference proteome</keyword>
<dbReference type="AlphaFoldDB" id="A0A165LQE7"/>
<protein>
    <submittedName>
        <fullName evidence="1">Uncharacterized protein</fullName>
    </submittedName>
</protein>
<dbReference type="Proteomes" id="UP000076727">
    <property type="component" value="Unassembled WGS sequence"/>
</dbReference>
<organism evidence="1 2">
    <name type="scientific">Daedalea quercina L-15889</name>
    <dbReference type="NCBI Taxonomy" id="1314783"/>
    <lineage>
        <taxon>Eukaryota</taxon>
        <taxon>Fungi</taxon>
        <taxon>Dikarya</taxon>
        <taxon>Basidiomycota</taxon>
        <taxon>Agaricomycotina</taxon>
        <taxon>Agaricomycetes</taxon>
        <taxon>Polyporales</taxon>
        <taxon>Fomitopsis</taxon>
    </lineage>
</organism>
<sequence length="150" mass="16906">MSTFGVRFRDTSVPSCRAISVRCRSIPVVAVWCPSGRQWVRRTAVIELLNSVLLVQSYAREHHSQTPCYHLGTLSDRPCAWERCGSRCSESERSGRLFGQGSQWAIHAGTPVNFHLRVCCFRAITVPRRRCLVTVICLGSKTRPRCTVGR</sequence>
<gene>
    <name evidence="1" type="ORF">DAEQUDRAFT_584498</name>
</gene>
<dbReference type="EMBL" id="KV429120">
    <property type="protein sequence ID" value="KZT64722.1"/>
    <property type="molecule type" value="Genomic_DNA"/>
</dbReference>
<accession>A0A165LQE7</accession>
<proteinExistence type="predicted"/>